<dbReference type="PANTHER" id="PTHR43679:SF2">
    <property type="entry name" value="OCTANOYL-[GCVH]:PROTEIN N-OCTANOYLTRANSFERASE"/>
    <property type="match status" value="1"/>
</dbReference>
<protein>
    <recommendedName>
        <fullName evidence="3">Octanoyl-[GcvH]:protein N-octanoyltransferase</fullName>
        <ecNumber evidence="3">2.3.1.204</ecNumber>
    </recommendedName>
    <alternativeName>
        <fullName evidence="3">Octanoyl-[GcvH]:E2 amidotransferase</fullName>
    </alternativeName>
</protein>
<dbReference type="InterPro" id="IPR004143">
    <property type="entry name" value="BPL_LPL_catalytic"/>
</dbReference>
<dbReference type="GO" id="GO:0009107">
    <property type="term" value="P:lipoate biosynthetic process"/>
    <property type="evidence" value="ECO:0007669"/>
    <property type="project" value="UniProtKB-UniRule"/>
</dbReference>
<dbReference type="CDD" id="cd16443">
    <property type="entry name" value="LplA"/>
    <property type="match status" value="1"/>
</dbReference>
<dbReference type="SUPFAM" id="SSF55681">
    <property type="entry name" value="Class II aaRS and biotin synthetases"/>
    <property type="match status" value="1"/>
</dbReference>
<dbReference type="AlphaFoldDB" id="A0A1H9E4L7"/>
<dbReference type="InterPro" id="IPR045864">
    <property type="entry name" value="aa-tRNA-synth_II/BPL/LPL"/>
</dbReference>
<dbReference type="HAMAP" id="MF_02119">
    <property type="entry name" value="LipL"/>
    <property type="match status" value="1"/>
</dbReference>
<dbReference type="EMBL" id="FOES01000008">
    <property type="protein sequence ID" value="SEQ20680.1"/>
    <property type="molecule type" value="Genomic_DNA"/>
</dbReference>
<dbReference type="PANTHER" id="PTHR43679">
    <property type="entry name" value="OCTANOYLTRANSFERASE LIPM-RELATED"/>
    <property type="match status" value="1"/>
</dbReference>
<keyword evidence="1 3" id="KW-0808">Transferase</keyword>
<dbReference type="GO" id="GO:0033819">
    <property type="term" value="F:lipoyl(octanoyl) transferase activity"/>
    <property type="evidence" value="ECO:0007669"/>
    <property type="project" value="InterPro"/>
</dbReference>
<dbReference type="Proteomes" id="UP000199427">
    <property type="component" value="Unassembled WGS sequence"/>
</dbReference>
<dbReference type="RefSeq" id="WP_091773127.1">
    <property type="nucleotide sequence ID" value="NZ_FOES01000008.1"/>
</dbReference>
<feature type="active site" description="Acyl-thioester intermediate" evidence="3">
    <location>
        <position position="144"/>
    </location>
</feature>
<dbReference type="Gene3D" id="3.30.930.10">
    <property type="entry name" value="Bira Bifunctional Protein, Domain 2"/>
    <property type="match status" value="1"/>
</dbReference>
<dbReference type="STRING" id="571933.SAMN05216362_10863"/>
<evidence type="ECO:0000313" key="5">
    <source>
        <dbReference type="EMBL" id="SEQ20680.1"/>
    </source>
</evidence>
<comment type="similarity">
    <text evidence="3">Belongs to the octanoyltransferase LipL family.</text>
</comment>
<dbReference type="InterPro" id="IPR024897">
    <property type="entry name" value="LipL"/>
</dbReference>
<comment type="catalytic activity">
    <reaction evidence="3">
        <text>N(6)-octanoyl-L-lysyl-[glycine-cleavage complex H protein] + L-lysyl-[lipoyl-carrier protein] = N(6)-octanoyl-L-lysyl-[lipoyl-carrier protein] + L-lysyl-[glycine-cleavage complex H protein]</text>
        <dbReference type="Rhea" id="RHEA:20213"/>
        <dbReference type="Rhea" id="RHEA-COMP:10500"/>
        <dbReference type="Rhea" id="RHEA-COMP:10501"/>
        <dbReference type="Rhea" id="RHEA-COMP:10503"/>
        <dbReference type="Rhea" id="RHEA-COMP:10504"/>
        <dbReference type="ChEBI" id="CHEBI:29969"/>
        <dbReference type="ChEBI" id="CHEBI:78809"/>
        <dbReference type="EC" id="2.3.1.204"/>
    </reaction>
</comment>
<comment type="function">
    <text evidence="3">Catalyzes the amidotransfer (transamidation) of the octanoyl moiety from octanoyl-GcvH to the lipoyl domain of the E2 subunit of lipoate-dependent enzymes.</text>
</comment>
<keyword evidence="6" id="KW-1185">Reference proteome</keyword>
<evidence type="ECO:0000259" key="4">
    <source>
        <dbReference type="PROSITE" id="PS51733"/>
    </source>
</evidence>
<accession>A0A1H9E4L7</accession>
<organism evidence="5 6">
    <name type="scientific">Piscibacillus halophilus</name>
    <dbReference type="NCBI Taxonomy" id="571933"/>
    <lineage>
        <taxon>Bacteria</taxon>
        <taxon>Bacillati</taxon>
        <taxon>Bacillota</taxon>
        <taxon>Bacilli</taxon>
        <taxon>Bacillales</taxon>
        <taxon>Bacillaceae</taxon>
        <taxon>Piscibacillus</taxon>
    </lineage>
</organism>
<proteinExistence type="inferred from homology"/>
<feature type="domain" description="BPL/LPL catalytic" evidence="4">
    <location>
        <begin position="40"/>
        <end position="224"/>
    </location>
</feature>
<reference evidence="5 6" key="1">
    <citation type="submission" date="2016-10" db="EMBL/GenBank/DDBJ databases">
        <authorList>
            <person name="de Groot N.N."/>
        </authorList>
    </citation>
    <scope>NUCLEOTIDE SEQUENCE [LARGE SCALE GENOMIC DNA]</scope>
    <source>
        <strain evidence="5 6">DSM 21633</strain>
    </source>
</reference>
<dbReference type="InterPro" id="IPR050664">
    <property type="entry name" value="Octanoyltrans_LipM/LipL"/>
</dbReference>
<evidence type="ECO:0000256" key="2">
    <source>
        <dbReference type="ARBA" id="ARBA00023315"/>
    </source>
</evidence>
<sequence length="273" mass="31547">MKHPLLNVQHIRKIDHSNATEAKIIESFAYDDALCLTASEKHETAIRYWVHKPTVVLGIPDSRLPYLNEGIDYLEQHGYQVLVRNSGGLAVVLDEGVLNVSLIFPDAKEYDIHDGYEAMVDFIKWIFSDEGRPIQAYEIEESYCPGTYDLSIGGKKFAGISQRRVKNGSAVQIYLDVEGQGEERANLLKNFYDIALKGEETKFNYPNIDPYVMASLEQLFQKSMTVQQVIDRIEDKIVQQKISIDERPFSNQEIKWFENRLELMHQRNKRIHH</sequence>
<keyword evidence="2 3" id="KW-0012">Acyltransferase</keyword>
<comment type="miscellaneous">
    <text evidence="3">The reaction proceeds via a thioester-linked acyl-enzyme intermediate.</text>
</comment>
<dbReference type="EC" id="2.3.1.204" evidence="3"/>
<comment type="pathway">
    <text evidence="3">Protein modification; protein lipoylation via endogenous pathway; protein N(6)-(lipoyl)lysine from octanoyl-[acyl-carrier-protein].</text>
</comment>
<dbReference type="OrthoDB" id="2080934at2"/>
<dbReference type="GO" id="GO:0009249">
    <property type="term" value="P:protein lipoylation"/>
    <property type="evidence" value="ECO:0007669"/>
    <property type="project" value="UniProtKB-UniRule"/>
</dbReference>
<evidence type="ECO:0000256" key="3">
    <source>
        <dbReference type="HAMAP-Rule" id="MF_02119"/>
    </source>
</evidence>
<dbReference type="Pfam" id="PF21948">
    <property type="entry name" value="LplA-B_cat"/>
    <property type="match status" value="1"/>
</dbReference>
<feature type="site" description="Lowers pKa of active site Cys" evidence="3">
    <location>
        <position position="156"/>
    </location>
</feature>
<evidence type="ECO:0000313" key="6">
    <source>
        <dbReference type="Proteomes" id="UP000199427"/>
    </source>
</evidence>
<gene>
    <name evidence="3" type="primary">lipL</name>
    <name evidence="5" type="ORF">SAMN05216362_10863</name>
</gene>
<dbReference type="PROSITE" id="PS51733">
    <property type="entry name" value="BPL_LPL_CATALYTIC"/>
    <property type="match status" value="1"/>
</dbReference>
<name>A0A1H9E4L7_9BACI</name>
<evidence type="ECO:0000256" key="1">
    <source>
        <dbReference type="ARBA" id="ARBA00022679"/>
    </source>
</evidence>